<evidence type="ECO:0000313" key="11">
    <source>
        <dbReference type="RefSeq" id="XP_005094497.1"/>
    </source>
</evidence>
<dbReference type="PANTHER" id="PTHR24349">
    <property type="entry name" value="SERINE/THREONINE-PROTEIN KINASE"/>
    <property type="match status" value="1"/>
</dbReference>
<evidence type="ECO:0000256" key="4">
    <source>
        <dbReference type="ARBA" id="ARBA00022741"/>
    </source>
</evidence>
<dbReference type="RefSeq" id="XP_005094497.1">
    <property type="nucleotide sequence ID" value="XM_005094440.3"/>
</dbReference>
<evidence type="ECO:0000256" key="2">
    <source>
        <dbReference type="ARBA" id="ARBA00022527"/>
    </source>
</evidence>
<evidence type="ECO:0000256" key="5">
    <source>
        <dbReference type="ARBA" id="ARBA00022777"/>
    </source>
</evidence>
<dbReference type="SUPFAM" id="SSF56112">
    <property type="entry name" value="Protein kinase-like (PK-like)"/>
    <property type="match status" value="1"/>
</dbReference>
<dbReference type="InterPro" id="IPR000719">
    <property type="entry name" value="Prot_kinase_dom"/>
</dbReference>
<dbReference type="Gene3D" id="1.10.510.10">
    <property type="entry name" value="Transferase(Phosphotransferase) domain 1"/>
    <property type="match status" value="1"/>
</dbReference>
<evidence type="ECO:0000313" key="12">
    <source>
        <dbReference type="RefSeq" id="XP_012935787.1"/>
    </source>
</evidence>
<evidence type="ECO:0000256" key="1">
    <source>
        <dbReference type="ARBA" id="ARBA00006692"/>
    </source>
</evidence>
<keyword evidence="2 8" id="KW-0723">Serine/threonine-protein kinase</keyword>
<keyword evidence="10" id="KW-1185">Reference proteome</keyword>
<feature type="binding site" evidence="7">
    <location>
        <position position="157"/>
    </location>
    <ligand>
        <name>ATP</name>
        <dbReference type="ChEBI" id="CHEBI:30616"/>
    </ligand>
</feature>
<dbReference type="PROSITE" id="PS50011">
    <property type="entry name" value="PROTEIN_KINASE_DOM"/>
    <property type="match status" value="1"/>
</dbReference>
<gene>
    <name evidence="11 12" type="primary">LOC101845309</name>
</gene>
<dbReference type="SMART" id="SM00220">
    <property type="entry name" value="S_TKc"/>
    <property type="match status" value="1"/>
</dbReference>
<dbReference type="InterPro" id="IPR011009">
    <property type="entry name" value="Kinase-like_dom_sf"/>
</dbReference>
<dbReference type="GeneID" id="101845309"/>
<evidence type="ECO:0000313" key="10">
    <source>
        <dbReference type="Proteomes" id="UP000694888"/>
    </source>
</evidence>
<evidence type="ECO:0000259" key="9">
    <source>
        <dbReference type="PROSITE" id="PS50011"/>
    </source>
</evidence>
<protein>
    <submittedName>
        <fullName evidence="11 12">MAP kinase-interacting serine/threonine-protein kinase 1-like</fullName>
    </submittedName>
</protein>
<dbReference type="Pfam" id="PF00069">
    <property type="entry name" value="Pkinase"/>
    <property type="match status" value="1"/>
</dbReference>
<dbReference type="InterPro" id="IPR050205">
    <property type="entry name" value="CDPK_Ser/Thr_kinases"/>
</dbReference>
<evidence type="ECO:0000256" key="6">
    <source>
        <dbReference type="ARBA" id="ARBA00022840"/>
    </source>
</evidence>
<dbReference type="RefSeq" id="XP_012935787.1">
    <property type="nucleotide sequence ID" value="XM_013080333.2"/>
</dbReference>
<proteinExistence type="inferred from homology"/>
<keyword evidence="4 7" id="KW-0547">Nucleotide-binding</keyword>
<dbReference type="InterPro" id="IPR017441">
    <property type="entry name" value="Protein_kinase_ATP_BS"/>
</dbReference>
<accession>A0ABM0JIM1</accession>
<evidence type="ECO:0000256" key="7">
    <source>
        <dbReference type="PROSITE-ProRule" id="PRU10141"/>
    </source>
</evidence>
<keyword evidence="5" id="KW-0418">Kinase</keyword>
<dbReference type="Proteomes" id="UP000694888">
    <property type="component" value="Unplaced"/>
</dbReference>
<dbReference type="PROSITE" id="PS00107">
    <property type="entry name" value="PROTEIN_KINASE_ATP"/>
    <property type="match status" value="1"/>
</dbReference>
<dbReference type="InterPro" id="IPR008271">
    <property type="entry name" value="Ser/Thr_kinase_AS"/>
</dbReference>
<sequence>MATSVCGQVDLMRGHPFLTTDISSDLAIQAHVCEQFQRMTVQSKKSEPESNNCNDDVFSIPKINEVCKDGVLRTSSKSTHSNDAVLCTSISRRACDSSGTYDSCSSKLKEKHTKVKEITFAKFRECYEPTGQNLGRGAHGSVYSFQNRESGAEYAVKIIKTRDNKSRRKVKKEIDICQRYNNYDNFINLVEFCEVGSSFFLVFDKMEGGDLGRVLESRGHLSETEAARIISTIAHALHTLHNDGVAHRDIKLENILCKKSGEVTPLVVGDFGIASDPPSERDPSKGDLTKTALTSPAGTRLYMAPEVFALLRVESLASYDTRCDMWSLGVLIYKMLFGVMPFRRGCDEHRRSMDLSCDACEVVLYQDIRHGDYRFPENAGESYSNSALDLIQHLLVVDPQARYSAAEVLQHPFLTINMSGDLTMPASMCGYGDRMTAQSNNDVPSALKTDATFNSGVLRTFDTNATSSDDSFFWALNSYETCSSSGTFDSS</sequence>
<name>A0ABM0JIM1_APLCA</name>
<keyword evidence="6 7" id="KW-0067">ATP-binding</keyword>
<organism evidence="10 11">
    <name type="scientific">Aplysia californica</name>
    <name type="common">California sea hare</name>
    <dbReference type="NCBI Taxonomy" id="6500"/>
    <lineage>
        <taxon>Eukaryota</taxon>
        <taxon>Metazoa</taxon>
        <taxon>Spiralia</taxon>
        <taxon>Lophotrochozoa</taxon>
        <taxon>Mollusca</taxon>
        <taxon>Gastropoda</taxon>
        <taxon>Heterobranchia</taxon>
        <taxon>Euthyneura</taxon>
        <taxon>Tectipleura</taxon>
        <taxon>Aplysiida</taxon>
        <taxon>Aplysioidea</taxon>
        <taxon>Aplysiidae</taxon>
        <taxon>Aplysia</taxon>
    </lineage>
</organism>
<dbReference type="Gene3D" id="3.30.200.20">
    <property type="entry name" value="Phosphorylase Kinase, domain 1"/>
    <property type="match status" value="1"/>
</dbReference>
<keyword evidence="3" id="KW-0808">Transferase</keyword>
<comment type="similarity">
    <text evidence="1">Belongs to the protein kinase superfamily. CAMK Ser/Thr protein kinase family.</text>
</comment>
<evidence type="ECO:0000256" key="8">
    <source>
        <dbReference type="RuleBase" id="RU000304"/>
    </source>
</evidence>
<reference evidence="11 12" key="1">
    <citation type="submission" date="2025-05" db="UniProtKB">
        <authorList>
            <consortium name="RefSeq"/>
        </authorList>
    </citation>
    <scope>IDENTIFICATION</scope>
</reference>
<dbReference type="PROSITE" id="PS00108">
    <property type="entry name" value="PROTEIN_KINASE_ST"/>
    <property type="match status" value="1"/>
</dbReference>
<feature type="domain" description="Protein kinase" evidence="9">
    <location>
        <begin position="128"/>
        <end position="414"/>
    </location>
</feature>
<evidence type="ECO:0000256" key="3">
    <source>
        <dbReference type="ARBA" id="ARBA00022679"/>
    </source>
</evidence>